<dbReference type="InterPro" id="IPR035906">
    <property type="entry name" value="MetI-like_sf"/>
</dbReference>
<evidence type="ECO:0000259" key="8">
    <source>
        <dbReference type="PROSITE" id="PS50928"/>
    </source>
</evidence>
<dbReference type="SUPFAM" id="SSF161098">
    <property type="entry name" value="MetI-like"/>
    <property type="match status" value="1"/>
</dbReference>
<keyword evidence="3" id="KW-1003">Cell membrane</keyword>
<dbReference type="Gene3D" id="1.10.3720.10">
    <property type="entry name" value="MetI-like"/>
    <property type="match status" value="1"/>
</dbReference>
<evidence type="ECO:0000256" key="2">
    <source>
        <dbReference type="ARBA" id="ARBA00022448"/>
    </source>
</evidence>
<feature type="transmembrane region" description="Helical" evidence="7">
    <location>
        <begin position="103"/>
        <end position="126"/>
    </location>
</feature>
<dbReference type="RefSeq" id="WP_152190021.1">
    <property type="nucleotide sequence ID" value="NZ_WFKJ01000021.1"/>
</dbReference>
<keyword evidence="10" id="KW-1185">Reference proteome</keyword>
<feature type="transmembrane region" description="Helical" evidence="7">
    <location>
        <begin position="132"/>
        <end position="149"/>
    </location>
</feature>
<accession>A0ABQ6VKY6</accession>
<sequence>MIKYFDSKFIGIILLVLLCLFSVLVPFFSGYEPHEQDLMKSFSGITNANLLGTDHFGRDMLTRIAYAIQLSFSLAFLTMLTSAIPGILLGVLAAYKRGIIEKILVLFSDIILALPGLLLVLLFVAFAPGNFLYLYLGLSLSLWVEFFRVSRAKTKSILVEPYIESTRLLGFSSFYILKKQILPSLYPVMLTLCAFAMSTAIIAISTLSAIGVGLQPPTAELGSMIVELMPYFEEEPFLVVLPSIFIFLLVLSLQLIAKKDY</sequence>
<feature type="transmembrane region" description="Helical" evidence="7">
    <location>
        <begin position="188"/>
        <end position="214"/>
    </location>
</feature>
<dbReference type="InterPro" id="IPR050366">
    <property type="entry name" value="BP-dependent_transpt_permease"/>
</dbReference>
<name>A0ABQ6VKY6_9BACT</name>
<comment type="similarity">
    <text evidence="7">Belongs to the binding-protein-dependent transport system permease family.</text>
</comment>
<evidence type="ECO:0000256" key="7">
    <source>
        <dbReference type="RuleBase" id="RU363032"/>
    </source>
</evidence>
<keyword evidence="6 7" id="KW-0472">Membrane</keyword>
<evidence type="ECO:0000256" key="5">
    <source>
        <dbReference type="ARBA" id="ARBA00022989"/>
    </source>
</evidence>
<keyword evidence="2 7" id="KW-0813">Transport</keyword>
<evidence type="ECO:0000313" key="10">
    <source>
        <dbReference type="Proteomes" id="UP000461010"/>
    </source>
</evidence>
<feature type="transmembrane region" description="Helical" evidence="7">
    <location>
        <begin position="12"/>
        <end position="31"/>
    </location>
</feature>
<evidence type="ECO:0000313" key="9">
    <source>
        <dbReference type="EMBL" id="KAB7890896.1"/>
    </source>
</evidence>
<keyword evidence="5 7" id="KW-1133">Transmembrane helix</keyword>
<dbReference type="PANTHER" id="PTHR43386">
    <property type="entry name" value="OLIGOPEPTIDE TRANSPORT SYSTEM PERMEASE PROTEIN APPC"/>
    <property type="match status" value="1"/>
</dbReference>
<dbReference type="PANTHER" id="PTHR43386:SF1">
    <property type="entry name" value="D,D-DIPEPTIDE TRANSPORT SYSTEM PERMEASE PROTEIN DDPC-RELATED"/>
    <property type="match status" value="1"/>
</dbReference>
<dbReference type="EMBL" id="WFKJ01000021">
    <property type="protein sequence ID" value="KAB7890896.1"/>
    <property type="molecule type" value="Genomic_DNA"/>
</dbReference>
<feature type="transmembrane region" description="Helical" evidence="7">
    <location>
        <begin position="64"/>
        <end position="91"/>
    </location>
</feature>
<feature type="transmembrane region" description="Helical" evidence="7">
    <location>
        <begin position="237"/>
        <end position="257"/>
    </location>
</feature>
<feature type="domain" description="ABC transmembrane type-1" evidence="8">
    <location>
        <begin position="68"/>
        <end position="257"/>
    </location>
</feature>
<protein>
    <submittedName>
        <fullName evidence="9">ABC transporter permease subunit</fullName>
    </submittedName>
</protein>
<reference evidence="9 10" key="1">
    <citation type="submission" date="2019-10" db="EMBL/GenBank/DDBJ databases">
        <title>Poseidonibacter ostreae sp. nov., isolated from the gut of the Ostrea denselamellosa.</title>
        <authorList>
            <person name="Choi A."/>
        </authorList>
    </citation>
    <scope>NUCLEOTIDE SEQUENCE [LARGE SCALE GENOMIC DNA]</scope>
    <source>
        <strain evidence="9 10">SJOD-M-5</strain>
    </source>
</reference>
<comment type="subcellular location">
    <subcellularLocation>
        <location evidence="1 7">Cell membrane</location>
        <topology evidence="1 7">Multi-pass membrane protein</topology>
    </subcellularLocation>
</comment>
<dbReference type="InterPro" id="IPR000515">
    <property type="entry name" value="MetI-like"/>
</dbReference>
<evidence type="ECO:0000256" key="4">
    <source>
        <dbReference type="ARBA" id="ARBA00022692"/>
    </source>
</evidence>
<proteinExistence type="inferred from homology"/>
<evidence type="ECO:0000256" key="1">
    <source>
        <dbReference type="ARBA" id="ARBA00004651"/>
    </source>
</evidence>
<keyword evidence="4 7" id="KW-0812">Transmembrane</keyword>
<gene>
    <name evidence="9" type="ORF">GBG18_07985</name>
</gene>
<dbReference type="Pfam" id="PF00528">
    <property type="entry name" value="BPD_transp_1"/>
    <property type="match status" value="1"/>
</dbReference>
<dbReference type="CDD" id="cd06261">
    <property type="entry name" value="TM_PBP2"/>
    <property type="match status" value="1"/>
</dbReference>
<organism evidence="9 10">
    <name type="scientific">Poseidonibacter ostreae</name>
    <dbReference type="NCBI Taxonomy" id="2654171"/>
    <lineage>
        <taxon>Bacteria</taxon>
        <taxon>Pseudomonadati</taxon>
        <taxon>Campylobacterota</taxon>
        <taxon>Epsilonproteobacteria</taxon>
        <taxon>Campylobacterales</taxon>
        <taxon>Arcobacteraceae</taxon>
        <taxon>Poseidonibacter</taxon>
    </lineage>
</organism>
<dbReference type="Proteomes" id="UP000461010">
    <property type="component" value="Unassembled WGS sequence"/>
</dbReference>
<dbReference type="PROSITE" id="PS50928">
    <property type="entry name" value="ABC_TM1"/>
    <property type="match status" value="1"/>
</dbReference>
<evidence type="ECO:0000256" key="6">
    <source>
        <dbReference type="ARBA" id="ARBA00023136"/>
    </source>
</evidence>
<evidence type="ECO:0000256" key="3">
    <source>
        <dbReference type="ARBA" id="ARBA00022475"/>
    </source>
</evidence>
<comment type="caution">
    <text evidence="9">The sequence shown here is derived from an EMBL/GenBank/DDBJ whole genome shotgun (WGS) entry which is preliminary data.</text>
</comment>